<evidence type="ECO:0000313" key="7">
    <source>
        <dbReference type="Proteomes" id="UP000676079"/>
    </source>
</evidence>
<sequence>MNPDDPRARRTRAGLRAALLTLLADTAPERVTVSAVAREAGINRATVYQHYPDIDALVADAMEDALAHVARCAALCPLEAPEEGAPAPLVDLFAHVAEHAALYRALLAGDFAHRLRAGVAGELRERFAAGARPPGTGGVPDRALAAHLSGGLVALIADRVAADASAASAEEAAGVAWRLLAPVRYR</sequence>
<keyword evidence="2 4" id="KW-0238">DNA-binding</keyword>
<evidence type="ECO:0000259" key="5">
    <source>
        <dbReference type="PROSITE" id="PS50977"/>
    </source>
</evidence>
<dbReference type="Proteomes" id="UP000676079">
    <property type="component" value="Chromosome"/>
</dbReference>
<name>A0ABX8BN20_9ACTN</name>
<organism evidence="6 7">
    <name type="scientific">Nocardiopsis changdeensis</name>
    <dbReference type="NCBI Taxonomy" id="2831969"/>
    <lineage>
        <taxon>Bacteria</taxon>
        <taxon>Bacillati</taxon>
        <taxon>Actinomycetota</taxon>
        <taxon>Actinomycetes</taxon>
        <taxon>Streptosporangiales</taxon>
        <taxon>Nocardiopsidaceae</taxon>
        <taxon>Nocardiopsis</taxon>
    </lineage>
</organism>
<keyword evidence="7" id="KW-1185">Reference proteome</keyword>
<gene>
    <name evidence="6" type="ORF">KGD84_04620</name>
</gene>
<dbReference type="RefSeq" id="WP_220564867.1">
    <property type="nucleotide sequence ID" value="NZ_CP074133.1"/>
</dbReference>
<dbReference type="PANTHER" id="PTHR30055:SF234">
    <property type="entry name" value="HTH-TYPE TRANSCRIPTIONAL REGULATOR BETI"/>
    <property type="match status" value="1"/>
</dbReference>
<evidence type="ECO:0000256" key="1">
    <source>
        <dbReference type="ARBA" id="ARBA00023015"/>
    </source>
</evidence>
<dbReference type="SUPFAM" id="SSF46689">
    <property type="entry name" value="Homeodomain-like"/>
    <property type="match status" value="1"/>
</dbReference>
<evidence type="ECO:0000256" key="2">
    <source>
        <dbReference type="ARBA" id="ARBA00023125"/>
    </source>
</evidence>
<evidence type="ECO:0000256" key="3">
    <source>
        <dbReference type="ARBA" id="ARBA00023163"/>
    </source>
</evidence>
<dbReference type="PANTHER" id="PTHR30055">
    <property type="entry name" value="HTH-TYPE TRANSCRIPTIONAL REGULATOR RUTR"/>
    <property type="match status" value="1"/>
</dbReference>
<keyword evidence="1" id="KW-0805">Transcription regulation</keyword>
<dbReference type="EMBL" id="CP074133">
    <property type="protein sequence ID" value="QUX23645.1"/>
    <property type="molecule type" value="Genomic_DNA"/>
</dbReference>
<dbReference type="Pfam" id="PF00440">
    <property type="entry name" value="TetR_N"/>
    <property type="match status" value="1"/>
</dbReference>
<feature type="DNA-binding region" description="H-T-H motif" evidence="4">
    <location>
        <begin position="32"/>
        <end position="51"/>
    </location>
</feature>
<feature type="domain" description="HTH tetR-type" evidence="5">
    <location>
        <begin position="9"/>
        <end position="69"/>
    </location>
</feature>
<dbReference type="InterPro" id="IPR050109">
    <property type="entry name" value="HTH-type_TetR-like_transc_reg"/>
</dbReference>
<accession>A0ABX8BN20</accession>
<protein>
    <submittedName>
        <fullName evidence="6">TetR family transcriptional regulator</fullName>
    </submittedName>
</protein>
<keyword evidence="3" id="KW-0804">Transcription</keyword>
<dbReference type="PROSITE" id="PS50977">
    <property type="entry name" value="HTH_TETR_2"/>
    <property type="match status" value="1"/>
</dbReference>
<evidence type="ECO:0000313" key="6">
    <source>
        <dbReference type="EMBL" id="QUX23645.1"/>
    </source>
</evidence>
<dbReference type="InterPro" id="IPR009057">
    <property type="entry name" value="Homeodomain-like_sf"/>
</dbReference>
<reference evidence="6 7" key="1">
    <citation type="submission" date="2021-05" db="EMBL/GenBank/DDBJ databases">
        <title>Direct Submission.</title>
        <authorList>
            <person name="Li K."/>
            <person name="Gao J."/>
        </authorList>
    </citation>
    <scope>NUCLEOTIDE SEQUENCE [LARGE SCALE GENOMIC DNA]</scope>
    <source>
        <strain evidence="6 7">Mg02</strain>
    </source>
</reference>
<evidence type="ECO:0000256" key="4">
    <source>
        <dbReference type="PROSITE-ProRule" id="PRU00335"/>
    </source>
</evidence>
<dbReference type="Gene3D" id="1.10.357.10">
    <property type="entry name" value="Tetracycline Repressor, domain 2"/>
    <property type="match status" value="1"/>
</dbReference>
<proteinExistence type="predicted"/>
<dbReference type="InterPro" id="IPR001647">
    <property type="entry name" value="HTH_TetR"/>
</dbReference>